<dbReference type="RefSeq" id="WP_309540407.1">
    <property type="nucleotide sequence ID" value="NZ_CP133659.1"/>
</dbReference>
<dbReference type="Proteomes" id="UP001180616">
    <property type="component" value="Chromosome"/>
</dbReference>
<feature type="compositionally biased region" description="Low complexity" evidence="8">
    <location>
        <begin position="33"/>
        <end position="50"/>
    </location>
</feature>
<comment type="cofactor">
    <cofactor evidence="1">
        <name>Zn(2+)</name>
        <dbReference type="ChEBI" id="CHEBI:29105"/>
    </cofactor>
</comment>
<evidence type="ECO:0000313" key="12">
    <source>
        <dbReference type="Proteomes" id="UP001180616"/>
    </source>
</evidence>
<feature type="domain" description="M23ase beta-sheet core" evidence="9">
    <location>
        <begin position="298"/>
        <end position="394"/>
    </location>
</feature>
<keyword evidence="12" id="KW-1185">Reference proteome</keyword>
<feature type="domain" description="Csd3-like second N-terminal" evidence="10">
    <location>
        <begin position="167"/>
        <end position="284"/>
    </location>
</feature>
<dbReference type="SUPFAM" id="SSF51261">
    <property type="entry name" value="Duplicated hybrid motif"/>
    <property type="match status" value="1"/>
</dbReference>
<dbReference type="InterPro" id="IPR016047">
    <property type="entry name" value="M23ase_b-sheet_dom"/>
</dbReference>
<reference evidence="11" key="1">
    <citation type="submission" date="2023-09" db="EMBL/GenBank/DDBJ databases">
        <authorList>
            <consortium name="CW5 consortium"/>
            <person name="Lu C.-W."/>
        </authorList>
    </citation>
    <scope>NUCLEOTIDE SEQUENCE</scope>
    <source>
        <strain evidence="11">KPS</strain>
    </source>
</reference>
<sequence>MQLPSAKRSGIVLLIILLLAAAPFVLRRDQQPDETAADTTAADCNATAPAGQLPPELRAEGSANAQGEGQPEVVQGVVSSGDTAAKILQEWLSSVDVHTMVTACEKVYSLARLRAGQPYTVVANASMGGIERFEYEIDNAQKLIVSKTDDSFAAVVEPIQYDVDVVRVEGVIESNLFQSVADAGESPTLAIRLADIFGWEVDFIRDIREGDSFTVLVEKRFRDGEFKGYGRVLAAIFTNQDQTHRAYLFHDDLGIPQYYNSEGASMRRSFLKAPLSFTRISSGYTMTRKHPIFSDVRPHQGVDYAAPTGTPVKAVGNAVVASAGWGNGYGNLIILRHANGYESYYGHLSGFARGVRKGATVKQGEVIGYVGATGWATGPHLDFRLKKDGKFINPTKNISPRSEPVARKLLPDFRRQMDAIRPYLDGEGDLATLDVQKLPNI</sequence>
<accession>A0ABY9QXQ0</accession>
<dbReference type="Pfam" id="PF01551">
    <property type="entry name" value="Peptidase_M23"/>
    <property type="match status" value="1"/>
</dbReference>
<evidence type="ECO:0000256" key="1">
    <source>
        <dbReference type="ARBA" id="ARBA00001947"/>
    </source>
</evidence>
<evidence type="ECO:0000256" key="3">
    <source>
        <dbReference type="ARBA" id="ARBA00022670"/>
    </source>
</evidence>
<dbReference type="EMBL" id="CP133659">
    <property type="protein sequence ID" value="WMW64310.1"/>
    <property type="molecule type" value="Genomic_DNA"/>
</dbReference>
<dbReference type="CDD" id="cd12797">
    <property type="entry name" value="M23_peptidase"/>
    <property type="match status" value="1"/>
</dbReference>
<protein>
    <submittedName>
        <fullName evidence="11">M23 family metallopeptidase</fullName>
    </submittedName>
</protein>
<evidence type="ECO:0000256" key="7">
    <source>
        <dbReference type="ARBA" id="ARBA00023049"/>
    </source>
</evidence>
<evidence type="ECO:0000256" key="5">
    <source>
        <dbReference type="ARBA" id="ARBA00022801"/>
    </source>
</evidence>
<dbReference type="Pfam" id="PF19425">
    <property type="entry name" value="Csd3_N2"/>
    <property type="match status" value="1"/>
</dbReference>
<name>A0ABY9QXQ0_9BACT</name>
<feature type="region of interest" description="Disordered" evidence="8">
    <location>
        <begin position="32"/>
        <end position="71"/>
    </location>
</feature>
<keyword evidence="7" id="KW-0482">Metalloprotease</keyword>
<dbReference type="PANTHER" id="PTHR21666">
    <property type="entry name" value="PEPTIDASE-RELATED"/>
    <property type="match status" value="1"/>
</dbReference>
<dbReference type="InterPro" id="IPR050570">
    <property type="entry name" value="Cell_wall_metabolism_enzyme"/>
</dbReference>
<dbReference type="Gene3D" id="3.10.450.350">
    <property type="match status" value="2"/>
</dbReference>
<comment type="subcellular location">
    <subcellularLocation>
        <location evidence="2">Cell envelope</location>
    </subcellularLocation>
</comment>
<evidence type="ECO:0000256" key="4">
    <source>
        <dbReference type="ARBA" id="ARBA00022723"/>
    </source>
</evidence>
<evidence type="ECO:0000259" key="9">
    <source>
        <dbReference type="Pfam" id="PF01551"/>
    </source>
</evidence>
<dbReference type="InterPro" id="IPR011055">
    <property type="entry name" value="Dup_hybrid_motif"/>
</dbReference>
<dbReference type="InterPro" id="IPR045834">
    <property type="entry name" value="Csd3_N2"/>
</dbReference>
<evidence type="ECO:0000256" key="2">
    <source>
        <dbReference type="ARBA" id="ARBA00004196"/>
    </source>
</evidence>
<organism evidence="11 12">
    <name type="scientific">Nitratidesulfovibrio liaohensis</name>
    <dbReference type="NCBI Taxonomy" id="2604158"/>
    <lineage>
        <taxon>Bacteria</taxon>
        <taxon>Pseudomonadati</taxon>
        <taxon>Thermodesulfobacteriota</taxon>
        <taxon>Desulfovibrionia</taxon>
        <taxon>Desulfovibrionales</taxon>
        <taxon>Desulfovibrionaceae</taxon>
        <taxon>Nitratidesulfovibrio</taxon>
    </lineage>
</organism>
<dbReference type="Gene3D" id="2.70.70.10">
    <property type="entry name" value="Glucose Permease (Domain IIA)"/>
    <property type="match status" value="1"/>
</dbReference>
<keyword evidence="3" id="KW-0645">Protease</keyword>
<evidence type="ECO:0000256" key="6">
    <source>
        <dbReference type="ARBA" id="ARBA00022833"/>
    </source>
</evidence>
<dbReference type="PANTHER" id="PTHR21666:SF288">
    <property type="entry name" value="CELL DIVISION PROTEIN YTFB"/>
    <property type="match status" value="1"/>
</dbReference>
<gene>
    <name evidence="11" type="ORF">KPS_002318</name>
</gene>
<evidence type="ECO:0000256" key="8">
    <source>
        <dbReference type="SAM" id="MobiDB-lite"/>
    </source>
</evidence>
<proteinExistence type="predicted"/>
<keyword evidence="6" id="KW-0862">Zinc</keyword>
<keyword evidence="4" id="KW-0479">Metal-binding</keyword>
<keyword evidence="5" id="KW-0378">Hydrolase</keyword>
<evidence type="ECO:0000313" key="11">
    <source>
        <dbReference type="EMBL" id="WMW64310.1"/>
    </source>
</evidence>
<evidence type="ECO:0000259" key="10">
    <source>
        <dbReference type="Pfam" id="PF19425"/>
    </source>
</evidence>